<name>A0A370SP73_PSEJE</name>
<evidence type="ECO:0000256" key="1">
    <source>
        <dbReference type="SAM" id="SignalP"/>
    </source>
</evidence>
<keyword evidence="1" id="KW-0732">Signal</keyword>
<dbReference type="EMBL" id="QRAV01000005">
    <property type="protein sequence ID" value="RDL21490.1"/>
    <property type="molecule type" value="Genomic_DNA"/>
</dbReference>
<proteinExistence type="predicted"/>
<reference evidence="2 3" key="1">
    <citation type="submission" date="2018-07" db="EMBL/GenBank/DDBJ databases">
        <title>Genome sequencing of rice bacterial endophytes.</title>
        <authorList>
            <person name="Venturi V."/>
        </authorList>
    </citation>
    <scope>NUCLEOTIDE SEQUENCE [LARGE SCALE GENOMIC DNA]</scope>
    <source>
        <strain evidence="2 3">E2333</strain>
    </source>
</reference>
<feature type="signal peptide" evidence="1">
    <location>
        <begin position="1"/>
        <end position="25"/>
    </location>
</feature>
<dbReference type="RefSeq" id="WP_047304227.1">
    <property type="nucleotide sequence ID" value="NZ_QRAV01000005.1"/>
</dbReference>
<evidence type="ECO:0000313" key="3">
    <source>
        <dbReference type="Proteomes" id="UP000255365"/>
    </source>
</evidence>
<dbReference type="Proteomes" id="UP000255365">
    <property type="component" value="Unassembled WGS sequence"/>
</dbReference>
<evidence type="ECO:0000313" key="2">
    <source>
        <dbReference type="EMBL" id="RDL21490.1"/>
    </source>
</evidence>
<dbReference type="InterPro" id="IPR014558">
    <property type="entry name" value="UCP029720"/>
</dbReference>
<dbReference type="InterPro" id="IPR005297">
    <property type="entry name" value="Lipoprotein_repeat"/>
</dbReference>
<dbReference type="PANTHER" id="PTHR39335">
    <property type="entry name" value="BLL4220 PROTEIN"/>
    <property type="match status" value="1"/>
</dbReference>
<accession>A0A370SP73</accession>
<organism evidence="2 3">
    <name type="scientific">Pseudomonas jessenii</name>
    <dbReference type="NCBI Taxonomy" id="77298"/>
    <lineage>
        <taxon>Bacteria</taxon>
        <taxon>Pseudomonadati</taxon>
        <taxon>Pseudomonadota</taxon>
        <taxon>Gammaproteobacteria</taxon>
        <taxon>Pseudomonadales</taxon>
        <taxon>Pseudomonadaceae</taxon>
        <taxon>Pseudomonas</taxon>
    </lineage>
</organism>
<gene>
    <name evidence="2" type="ORF">DEU51_105202</name>
</gene>
<dbReference type="GO" id="GO:0043448">
    <property type="term" value="P:alkane catabolic process"/>
    <property type="evidence" value="ECO:0007669"/>
    <property type="project" value="TreeGrafter"/>
</dbReference>
<keyword evidence="2" id="KW-0449">Lipoprotein</keyword>
<dbReference type="PIRSF" id="PIRSF029720">
    <property type="entry name" value="UCP029720"/>
    <property type="match status" value="1"/>
</dbReference>
<feature type="chain" id="PRO_5016860800" evidence="1">
    <location>
        <begin position="26"/>
        <end position="128"/>
    </location>
</feature>
<sequence>MTQMTVSFKALLMAAALTLPGLAMAADPAMMKDGMMVDHKGMTLYTFDKDAGGKSMCNDDCAKNWPPLMAPADAKADGKWSVIKRDDGMMQYAYDGKPLYTFMKDEKPGDMTGDKMKNVWHVVRESQK</sequence>
<protein>
    <submittedName>
        <fullName evidence="2">Putative lipoprotein with Yx(FWY)xxD motif</fullName>
    </submittedName>
</protein>
<dbReference type="PANTHER" id="PTHR39335:SF1">
    <property type="entry name" value="BLL4220 PROTEIN"/>
    <property type="match status" value="1"/>
</dbReference>
<comment type="caution">
    <text evidence="2">The sequence shown here is derived from an EMBL/GenBank/DDBJ whole genome shotgun (WGS) entry which is preliminary data.</text>
</comment>
<dbReference type="Pfam" id="PF03640">
    <property type="entry name" value="Lipoprotein_15"/>
    <property type="match status" value="2"/>
</dbReference>
<dbReference type="AlphaFoldDB" id="A0A370SP73"/>